<accession>A0A7S8FGQ5</accession>
<dbReference type="KEGG" id="nkf:Nkreftii_003256"/>
<protein>
    <submittedName>
        <fullName evidence="2">Uncharacterized protein</fullName>
    </submittedName>
</protein>
<evidence type="ECO:0000256" key="1">
    <source>
        <dbReference type="SAM" id="MobiDB-lite"/>
    </source>
</evidence>
<proteinExistence type="predicted"/>
<feature type="compositionally biased region" description="Basic and acidic residues" evidence="1">
    <location>
        <begin position="63"/>
        <end position="83"/>
    </location>
</feature>
<dbReference type="EMBL" id="CP047423">
    <property type="protein sequence ID" value="QPD05482.1"/>
    <property type="molecule type" value="Genomic_DNA"/>
</dbReference>
<gene>
    <name evidence="2" type="ORF">Nkreftii_003256</name>
</gene>
<reference evidence="2 3" key="1">
    <citation type="journal article" date="2020" name="ISME J.">
        <title>Enrichment and physiological characterization of a novel comammox Nitrospira indicates ammonium inhibition of complete nitrification.</title>
        <authorList>
            <person name="Sakoula D."/>
            <person name="Koch H."/>
            <person name="Frank J."/>
            <person name="Jetten M.S.M."/>
            <person name="van Kessel M.A.H.J."/>
            <person name="Lucker S."/>
        </authorList>
    </citation>
    <scope>NUCLEOTIDE SEQUENCE [LARGE SCALE GENOMIC DNA]</scope>
    <source>
        <strain evidence="2">Comreactor17</strain>
    </source>
</reference>
<evidence type="ECO:0000313" key="2">
    <source>
        <dbReference type="EMBL" id="QPD05482.1"/>
    </source>
</evidence>
<organism evidence="2 3">
    <name type="scientific">Candidatus Nitrospira kreftii</name>
    <dbReference type="NCBI Taxonomy" id="2652173"/>
    <lineage>
        <taxon>Bacteria</taxon>
        <taxon>Pseudomonadati</taxon>
        <taxon>Nitrospirota</taxon>
        <taxon>Nitrospiria</taxon>
        <taxon>Nitrospirales</taxon>
        <taxon>Nitrospiraceae</taxon>
        <taxon>Nitrospira</taxon>
    </lineage>
</organism>
<dbReference type="Proteomes" id="UP000593737">
    <property type="component" value="Chromosome"/>
</dbReference>
<dbReference type="AlphaFoldDB" id="A0A7S8FGQ5"/>
<evidence type="ECO:0000313" key="3">
    <source>
        <dbReference type="Proteomes" id="UP000593737"/>
    </source>
</evidence>
<feature type="region of interest" description="Disordered" evidence="1">
    <location>
        <begin position="59"/>
        <end position="83"/>
    </location>
</feature>
<sequence>MVSGGIWGSSELVSNDTLSVARLRPGSKAQPTIRNRSTSVVSLTESFFAFNPVITELAPGAKAADRESASERTRAGRTEAVER</sequence>
<name>A0A7S8FGQ5_9BACT</name>